<dbReference type="EMBL" id="MEUI01000047">
    <property type="protein sequence ID" value="OGC32678.1"/>
    <property type="molecule type" value="Genomic_DNA"/>
</dbReference>
<proteinExistence type="predicted"/>
<gene>
    <name evidence="2" type="ORF">A2462_03935</name>
</gene>
<feature type="domain" description="HTH cro/C1-type" evidence="1">
    <location>
        <begin position="16"/>
        <end position="37"/>
    </location>
</feature>
<dbReference type="AlphaFoldDB" id="A0A1F4TIX3"/>
<protein>
    <recommendedName>
        <fullName evidence="1">HTH cro/C1-type domain-containing protein</fullName>
    </recommendedName>
</protein>
<name>A0A1F4TIX3_UNCSA</name>
<comment type="caution">
    <text evidence="2">The sequence shown here is derived from an EMBL/GenBank/DDBJ whole genome shotgun (WGS) entry which is preliminary data.</text>
</comment>
<evidence type="ECO:0000259" key="1">
    <source>
        <dbReference type="PROSITE" id="PS50943"/>
    </source>
</evidence>
<accession>A0A1F4TIX3</accession>
<dbReference type="InterPro" id="IPR001387">
    <property type="entry name" value="Cro/C1-type_HTH"/>
</dbReference>
<organism evidence="2 3">
    <name type="scientific">candidate division WOR-1 bacterium RIFOXYC2_FULL_41_25</name>
    <dbReference type="NCBI Taxonomy" id="1802586"/>
    <lineage>
        <taxon>Bacteria</taxon>
        <taxon>Bacillati</taxon>
        <taxon>Saganbacteria</taxon>
    </lineage>
</organism>
<sequence>MTYTSGSVPIKFHQVKSPSTETIAILAEKYNVSPSKIERENNDAEAPLAQGEMLVINLG</sequence>
<dbReference type="Proteomes" id="UP000177309">
    <property type="component" value="Unassembled WGS sequence"/>
</dbReference>
<evidence type="ECO:0000313" key="3">
    <source>
        <dbReference type="Proteomes" id="UP000177309"/>
    </source>
</evidence>
<evidence type="ECO:0000313" key="2">
    <source>
        <dbReference type="EMBL" id="OGC32678.1"/>
    </source>
</evidence>
<reference evidence="2 3" key="1">
    <citation type="journal article" date="2016" name="Nat. Commun.">
        <title>Thousands of microbial genomes shed light on interconnected biogeochemical processes in an aquifer system.</title>
        <authorList>
            <person name="Anantharaman K."/>
            <person name="Brown C.T."/>
            <person name="Hug L.A."/>
            <person name="Sharon I."/>
            <person name="Castelle C.J."/>
            <person name="Probst A.J."/>
            <person name="Thomas B.C."/>
            <person name="Singh A."/>
            <person name="Wilkins M.J."/>
            <person name="Karaoz U."/>
            <person name="Brodie E.L."/>
            <person name="Williams K.H."/>
            <person name="Hubbard S.S."/>
            <person name="Banfield J.F."/>
        </authorList>
    </citation>
    <scope>NUCLEOTIDE SEQUENCE [LARGE SCALE GENOMIC DNA]</scope>
</reference>
<dbReference type="PROSITE" id="PS50943">
    <property type="entry name" value="HTH_CROC1"/>
    <property type="match status" value="1"/>
</dbReference>